<reference evidence="1" key="1">
    <citation type="submission" date="2023-10" db="EMBL/GenBank/DDBJ databases">
        <authorList>
            <person name="Rodriguez Cubillos JULIANA M."/>
            <person name="De Vega J."/>
        </authorList>
    </citation>
    <scope>NUCLEOTIDE SEQUENCE</scope>
</reference>
<evidence type="ECO:0000313" key="1">
    <source>
        <dbReference type="EMBL" id="CAJ2661749.1"/>
    </source>
</evidence>
<protein>
    <submittedName>
        <fullName evidence="1">Uncharacterized protein</fullName>
    </submittedName>
</protein>
<evidence type="ECO:0000313" key="2">
    <source>
        <dbReference type="Proteomes" id="UP001177021"/>
    </source>
</evidence>
<sequence>MPVTFLEGGAVFCVRRWLLLLRVDCCCAGAGVAVFWCCHLCLKLEGSITVSSTDFLQEVTSRKDQEQYWEHKDQPYRFVTAEEFSEAFQSFHVGIRLGDELGTEFDKSQSHPSSLTTKKYGVGKWELYKACSSREFLLMKRNSFVYIFKLCQVLLNSLHVLPSRKQHLNILRNVSGIIKPSRMTLLLGPPSSGKTTLLLALAGKLDPKLKFYGKVTYNGHEMNEFVPQRTAAYVDQHDLHIGEMTVRETLAFSARVQGVGPRYDLLAELSRREKDANIKPDPDIDVYMKAIATEGQKTNLITDYVLRVLGLEGIETCSV</sequence>
<accession>A0ACB0KZP3</accession>
<dbReference type="Proteomes" id="UP001177021">
    <property type="component" value="Unassembled WGS sequence"/>
</dbReference>
<comment type="caution">
    <text evidence="1">The sequence shown here is derived from an EMBL/GenBank/DDBJ whole genome shotgun (WGS) entry which is preliminary data.</text>
</comment>
<keyword evidence="2" id="KW-1185">Reference proteome</keyword>
<name>A0ACB0KZP3_TRIPR</name>
<dbReference type="EMBL" id="CASHSV030000409">
    <property type="protein sequence ID" value="CAJ2661749.1"/>
    <property type="molecule type" value="Genomic_DNA"/>
</dbReference>
<proteinExistence type="predicted"/>
<gene>
    <name evidence="1" type="ORF">MILVUS5_LOCUS27415</name>
</gene>
<organism evidence="1 2">
    <name type="scientific">Trifolium pratense</name>
    <name type="common">Red clover</name>
    <dbReference type="NCBI Taxonomy" id="57577"/>
    <lineage>
        <taxon>Eukaryota</taxon>
        <taxon>Viridiplantae</taxon>
        <taxon>Streptophyta</taxon>
        <taxon>Embryophyta</taxon>
        <taxon>Tracheophyta</taxon>
        <taxon>Spermatophyta</taxon>
        <taxon>Magnoliopsida</taxon>
        <taxon>eudicotyledons</taxon>
        <taxon>Gunneridae</taxon>
        <taxon>Pentapetalae</taxon>
        <taxon>rosids</taxon>
        <taxon>fabids</taxon>
        <taxon>Fabales</taxon>
        <taxon>Fabaceae</taxon>
        <taxon>Papilionoideae</taxon>
        <taxon>50 kb inversion clade</taxon>
        <taxon>NPAAA clade</taxon>
        <taxon>Hologalegina</taxon>
        <taxon>IRL clade</taxon>
        <taxon>Trifolieae</taxon>
        <taxon>Trifolium</taxon>
    </lineage>
</organism>